<dbReference type="SUPFAM" id="SSF53807">
    <property type="entry name" value="Helical backbone' metal receptor"/>
    <property type="match status" value="1"/>
</dbReference>
<dbReference type="InterPro" id="IPR012854">
    <property type="entry name" value="Cu_amine_oxidase-like_N"/>
</dbReference>
<gene>
    <name evidence="7" type="ORF">SAMN06295960_4748</name>
</gene>
<proteinExistence type="inferred from homology"/>
<evidence type="ECO:0000256" key="4">
    <source>
        <dbReference type="ARBA" id="ARBA00022729"/>
    </source>
</evidence>
<feature type="signal peptide" evidence="5">
    <location>
        <begin position="1"/>
        <end position="29"/>
    </location>
</feature>
<dbReference type="Pfam" id="PF01497">
    <property type="entry name" value="Peripla_BP_2"/>
    <property type="match status" value="1"/>
</dbReference>
<dbReference type="Proteomes" id="UP000193834">
    <property type="component" value="Unassembled WGS sequence"/>
</dbReference>
<feature type="domain" description="Fe/B12 periplasmic-binding" evidence="6">
    <location>
        <begin position="165"/>
        <end position="428"/>
    </location>
</feature>
<dbReference type="PANTHER" id="PTHR30532:SF21">
    <property type="entry name" value="SIDEROPHORE-BINDING LIPOPROTEIN YFIY-RELATED"/>
    <property type="match status" value="1"/>
</dbReference>
<dbReference type="InterPro" id="IPR051313">
    <property type="entry name" value="Bact_iron-sidero_bind"/>
</dbReference>
<organism evidence="7 8">
    <name type="scientific">Paenibacillus aquistagni</name>
    <dbReference type="NCBI Taxonomy" id="1852522"/>
    <lineage>
        <taxon>Bacteria</taxon>
        <taxon>Bacillati</taxon>
        <taxon>Bacillota</taxon>
        <taxon>Bacilli</taxon>
        <taxon>Bacillales</taxon>
        <taxon>Paenibacillaceae</taxon>
        <taxon>Paenibacillus</taxon>
    </lineage>
</organism>
<dbReference type="Pfam" id="PF07833">
    <property type="entry name" value="Cu_amine_oxidN1"/>
    <property type="match status" value="1"/>
</dbReference>
<dbReference type="AlphaFoldDB" id="A0A1X7LZE4"/>
<evidence type="ECO:0000313" key="8">
    <source>
        <dbReference type="Proteomes" id="UP000193834"/>
    </source>
</evidence>
<sequence>MHAFKIRFTAFSLLLALLCTFIPLSAVQAAGSSVKVTINGQSLSFDEKPRMVNGRTMVPYRTIAEALGGKVKYDSKAKKATITKGSQTVELTLGSKTAKINGKSASLDAAPYNANGTVLVPLRFVGESLGVWVNWNKSTTTASLLTKKTIKHTLGSTTLNSVPKRAVILFNGGVDITVVLGVKPVGAVESYVQQPFYEYIRSSLVGTKTLGDETQPNLEAIASLKPDVIIATKVRHEKIYSQLNKIAPTIATEDLADWQDNLQVMAAVFNKEEKADAFMADWKARVAEFKKKLPAKDKGAAISVIRINPNGSARAYNTGFAYQIFQELGFTVPKQQAALKQELVTVTSKEQVSLLDGDYIFDFTTDWDGDGAIFKQQKEWTDSPLWKNLKAVKNKKYYKVNAVTWNLSGGALAAKLMLDDLYFYFDLE</sequence>
<reference evidence="7 8" key="1">
    <citation type="submission" date="2017-04" db="EMBL/GenBank/DDBJ databases">
        <authorList>
            <person name="Afonso C.L."/>
            <person name="Miller P.J."/>
            <person name="Scott M.A."/>
            <person name="Spackman E."/>
            <person name="Goraichik I."/>
            <person name="Dimitrov K.M."/>
            <person name="Suarez D.L."/>
            <person name="Swayne D.E."/>
        </authorList>
    </citation>
    <scope>NUCLEOTIDE SEQUENCE [LARGE SCALE GENOMIC DNA]</scope>
    <source>
        <strain evidence="7 8">11</strain>
    </source>
</reference>
<dbReference type="GO" id="GO:1901678">
    <property type="term" value="P:iron coordination entity transport"/>
    <property type="evidence" value="ECO:0007669"/>
    <property type="project" value="UniProtKB-ARBA"/>
</dbReference>
<dbReference type="InterPro" id="IPR036582">
    <property type="entry name" value="Mao_N_sf"/>
</dbReference>
<evidence type="ECO:0000256" key="3">
    <source>
        <dbReference type="ARBA" id="ARBA00022448"/>
    </source>
</evidence>
<keyword evidence="3" id="KW-0813">Transport</keyword>
<keyword evidence="4 5" id="KW-0732">Signal</keyword>
<dbReference type="STRING" id="1852522.SAMN06295960_4748"/>
<comment type="subcellular location">
    <subcellularLocation>
        <location evidence="1">Cell envelope</location>
    </subcellularLocation>
</comment>
<evidence type="ECO:0000313" key="7">
    <source>
        <dbReference type="EMBL" id="SMG58632.1"/>
    </source>
</evidence>
<dbReference type="CDD" id="cd01146">
    <property type="entry name" value="FhuD"/>
    <property type="match status" value="1"/>
</dbReference>
<keyword evidence="8" id="KW-1185">Reference proteome</keyword>
<protein>
    <submittedName>
        <fullName evidence="7">ABC-type Fe3+-citrate transport system, substrate-binding protein</fullName>
    </submittedName>
</protein>
<dbReference type="RefSeq" id="WP_085498693.1">
    <property type="nucleotide sequence ID" value="NZ_FXAZ01000010.1"/>
</dbReference>
<feature type="chain" id="PRO_5013390258" evidence="5">
    <location>
        <begin position="30"/>
        <end position="428"/>
    </location>
</feature>
<dbReference type="PANTHER" id="PTHR30532">
    <property type="entry name" value="IRON III DICITRATE-BINDING PERIPLASMIC PROTEIN"/>
    <property type="match status" value="1"/>
</dbReference>
<dbReference type="SUPFAM" id="SSF55383">
    <property type="entry name" value="Copper amine oxidase, domain N"/>
    <property type="match status" value="1"/>
</dbReference>
<accession>A0A1X7LZE4</accession>
<evidence type="ECO:0000256" key="5">
    <source>
        <dbReference type="SAM" id="SignalP"/>
    </source>
</evidence>
<evidence type="ECO:0000256" key="1">
    <source>
        <dbReference type="ARBA" id="ARBA00004196"/>
    </source>
</evidence>
<dbReference type="PROSITE" id="PS50983">
    <property type="entry name" value="FE_B12_PBP"/>
    <property type="match status" value="1"/>
</dbReference>
<dbReference type="GO" id="GO:0030288">
    <property type="term" value="C:outer membrane-bounded periplasmic space"/>
    <property type="evidence" value="ECO:0007669"/>
    <property type="project" value="TreeGrafter"/>
</dbReference>
<dbReference type="EMBL" id="FXAZ01000010">
    <property type="protein sequence ID" value="SMG58632.1"/>
    <property type="molecule type" value="Genomic_DNA"/>
</dbReference>
<dbReference type="OrthoDB" id="9793175at2"/>
<dbReference type="InterPro" id="IPR002491">
    <property type="entry name" value="ABC_transptr_periplasmic_BD"/>
</dbReference>
<dbReference type="Gene3D" id="3.40.50.1980">
    <property type="entry name" value="Nitrogenase molybdenum iron protein domain"/>
    <property type="match status" value="2"/>
</dbReference>
<comment type="similarity">
    <text evidence="2">Belongs to the bacterial solute-binding protein 8 family.</text>
</comment>
<name>A0A1X7LZE4_9BACL</name>
<dbReference type="Gene3D" id="3.30.457.10">
    <property type="entry name" value="Copper amine oxidase-like, N-terminal domain"/>
    <property type="match status" value="1"/>
</dbReference>
<evidence type="ECO:0000256" key="2">
    <source>
        <dbReference type="ARBA" id="ARBA00008814"/>
    </source>
</evidence>
<evidence type="ECO:0000259" key="6">
    <source>
        <dbReference type="PROSITE" id="PS50983"/>
    </source>
</evidence>